<dbReference type="SUPFAM" id="SSF50978">
    <property type="entry name" value="WD40 repeat-like"/>
    <property type="match status" value="1"/>
</dbReference>
<feature type="region of interest" description="Disordered" evidence="6">
    <location>
        <begin position="142"/>
        <end position="173"/>
    </location>
</feature>
<dbReference type="Gene3D" id="2.130.10.10">
    <property type="entry name" value="YVTN repeat-like/Quinoprotein amine dehydrogenase"/>
    <property type="match status" value="1"/>
</dbReference>
<evidence type="ECO:0000256" key="1">
    <source>
        <dbReference type="ARBA" id="ARBA00004604"/>
    </source>
</evidence>
<feature type="region of interest" description="Disordered" evidence="6">
    <location>
        <begin position="71"/>
        <end position="100"/>
    </location>
</feature>
<evidence type="ECO:0000256" key="4">
    <source>
        <dbReference type="ARBA" id="ARBA00022737"/>
    </source>
</evidence>
<organism evidence="7 8">
    <name type="scientific">Piedraia hortae CBS 480.64</name>
    <dbReference type="NCBI Taxonomy" id="1314780"/>
    <lineage>
        <taxon>Eukaryota</taxon>
        <taxon>Fungi</taxon>
        <taxon>Dikarya</taxon>
        <taxon>Ascomycota</taxon>
        <taxon>Pezizomycotina</taxon>
        <taxon>Dothideomycetes</taxon>
        <taxon>Dothideomycetidae</taxon>
        <taxon>Capnodiales</taxon>
        <taxon>Piedraiaceae</taxon>
        <taxon>Piedraia</taxon>
    </lineage>
</organism>
<evidence type="ECO:0000256" key="3">
    <source>
        <dbReference type="ARBA" id="ARBA00022574"/>
    </source>
</evidence>
<dbReference type="GO" id="GO:0034388">
    <property type="term" value="C:Pwp2p-containing subcomplex of 90S preribosome"/>
    <property type="evidence" value="ECO:0007669"/>
    <property type="project" value="TreeGrafter"/>
</dbReference>
<accession>A0A6A7BXP1</accession>
<evidence type="ECO:0000256" key="6">
    <source>
        <dbReference type="SAM" id="MobiDB-lite"/>
    </source>
</evidence>
<feature type="region of interest" description="Disordered" evidence="6">
    <location>
        <begin position="1"/>
        <end position="23"/>
    </location>
</feature>
<evidence type="ECO:0000256" key="2">
    <source>
        <dbReference type="ARBA" id="ARBA00022552"/>
    </source>
</evidence>
<feature type="region of interest" description="Disordered" evidence="6">
    <location>
        <begin position="456"/>
        <end position="478"/>
    </location>
</feature>
<reference evidence="7" key="1">
    <citation type="journal article" date="2020" name="Stud. Mycol.">
        <title>101 Dothideomycetes genomes: a test case for predicting lifestyles and emergence of pathogens.</title>
        <authorList>
            <person name="Haridas S."/>
            <person name="Albert R."/>
            <person name="Binder M."/>
            <person name="Bloem J."/>
            <person name="Labutti K."/>
            <person name="Salamov A."/>
            <person name="Andreopoulos B."/>
            <person name="Baker S."/>
            <person name="Barry K."/>
            <person name="Bills G."/>
            <person name="Bluhm B."/>
            <person name="Cannon C."/>
            <person name="Castanera R."/>
            <person name="Culley D."/>
            <person name="Daum C."/>
            <person name="Ezra D."/>
            <person name="Gonzalez J."/>
            <person name="Henrissat B."/>
            <person name="Kuo A."/>
            <person name="Liang C."/>
            <person name="Lipzen A."/>
            <person name="Lutzoni F."/>
            <person name="Magnuson J."/>
            <person name="Mondo S."/>
            <person name="Nolan M."/>
            <person name="Ohm R."/>
            <person name="Pangilinan J."/>
            <person name="Park H.-J."/>
            <person name="Ramirez L."/>
            <person name="Alfaro M."/>
            <person name="Sun H."/>
            <person name="Tritt A."/>
            <person name="Yoshinaga Y."/>
            <person name="Zwiers L.-H."/>
            <person name="Turgeon B."/>
            <person name="Goodwin S."/>
            <person name="Spatafora J."/>
            <person name="Crous P."/>
            <person name="Grigoriev I."/>
        </authorList>
    </citation>
    <scope>NUCLEOTIDE SEQUENCE</scope>
    <source>
        <strain evidence="7">CBS 480.64</strain>
    </source>
</reference>
<comment type="subcellular location">
    <subcellularLocation>
        <location evidence="1">Nucleus</location>
        <location evidence="1">Nucleolus</location>
    </subcellularLocation>
</comment>
<keyword evidence="3" id="KW-0853">WD repeat</keyword>
<dbReference type="EMBL" id="MU005992">
    <property type="protein sequence ID" value="KAF2859479.1"/>
    <property type="molecule type" value="Genomic_DNA"/>
</dbReference>
<dbReference type="FunFam" id="2.130.10.10:FF:000549">
    <property type="entry name" value="Small nucleolar ribonucleoprotein complex subunit"/>
    <property type="match status" value="1"/>
</dbReference>
<dbReference type="PANTHER" id="PTHR18359:SF0">
    <property type="entry name" value="U3 SMALL NUCLEOLAR RNA-ASSOCIATED PROTEIN 18 HOMOLOG"/>
    <property type="match status" value="1"/>
</dbReference>
<dbReference type="PANTHER" id="PTHR18359">
    <property type="entry name" value="WD-REPEAT PROTEIN-RELATED"/>
    <property type="match status" value="1"/>
</dbReference>
<keyword evidence="8" id="KW-1185">Reference proteome</keyword>
<dbReference type="InterPro" id="IPR045161">
    <property type="entry name" value="Utp18"/>
</dbReference>
<dbReference type="AlphaFoldDB" id="A0A6A7BXP1"/>
<protein>
    <submittedName>
        <fullName evidence="7">WD40 repeat-like protein</fullName>
    </submittedName>
</protein>
<keyword evidence="5" id="KW-0539">Nucleus</keyword>
<dbReference type="InterPro" id="IPR036322">
    <property type="entry name" value="WD40_repeat_dom_sf"/>
</dbReference>
<dbReference type="GO" id="GO:0006364">
    <property type="term" value="P:rRNA processing"/>
    <property type="evidence" value="ECO:0007669"/>
    <property type="project" value="UniProtKB-KW"/>
</dbReference>
<gene>
    <name evidence="7" type="ORF">K470DRAFT_97555</name>
</gene>
<name>A0A6A7BXP1_9PEZI</name>
<dbReference type="InterPro" id="IPR015943">
    <property type="entry name" value="WD40/YVTN_repeat-like_dom_sf"/>
</dbReference>
<sequence>MARQDELAPSHGVDGNQQPEKDAMEMELERLVLGNSAEFKRGLKDIDEDKALDLALALEDLDDEALFTVDRGPADNDLMEIDGEDDEDQERGQAAWDDSDDGRLQVSLASQPRLRKLRRTEAEDFVSGKEYMKRLRKQYEALHPPPKWAQDAMNQPRKRRRLTNDNEAEDDDVVSGADPLSVLLQNSESLVRTSGPGTRRRLQSGAVNVQRAAGVPGVQPSAITSLSFHPTLPLLLSSGPSSTLFLHQIASSPPEPTANPLLTSLHVRNTPLTTTAFHPIDSRIFLSARRRYFHVWDLHSGRVEKITRVYGQQHVQRSMERFKLSPDGLYMALLASSKKGGGEINILSASTLQWIGQVRIEGRGGIADFCWWRNSKGLCIAAKNGEMSEWSVESRSVIVRWQDHGAGGTTTTTITLGGRHNLSGFPLGTDRWVVVGSGSSTGPGVVNIYDREKWARNHQQNTSSPPIPPLPEPQKSLNHITAPPSHLHISPDGQLLAMATRWQRDALRLVHLPSCTVYPNWPTSSTPLGRISSLAFCDGAILPHQDILTLLAIGTESGKIRLWEIRPNS</sequence>
<proteinExistence type="predicted"/>
<dbReference type="GO" id="GO:0032040">
    <property type="term" value="C:small-subunit processome"/>
    <property type="evidence" value="ECO:0007669"/>
    <property type="project" value="TreeGrafter"/>
</dbReference>
<feature type="compositionally biased region" description="Acidic residues" evidence="6">
    <location>
        <begin position="77"/>
        <end position="89"/>
    </location>
</feature>
<dbReference type="OrthoDB" id="1935146at2759"/>
<evidence type="ECO:0000313" key="8">
    <source>
        <dbReference type="Proteomes" id="UP000799421"/>
    </source>
</evidence>
<dbReference type="Proteomes" id="UP000799421">
    <property type="component" value="Unassembled WGS sequence"/>
</dbReference>
<evidence type="ECO:0000256" key="5">
    <source>
        <dbReference type="ARBA" id="ARBA00023242"/>
    </source>
</evidence>
<keyword evidence="2" id="KW-0698">rRNA processing</keyword>
<keyword evidence="4" id="KW-0677">Repeat</keyword>
<evidence type="ECO:0000313" key="7">
    <source>
        <dbReference type="EMBL" id="KAF2859479.1"/>
    </source>
</evidence>